<organism evidence="11 12">
    <name type="scientific">Acetobacterium woodii (strain ATCC 29683 / DSM 1030 / JCM 2381 / KCTC 1655 / WB1)</name>
    <dbReference type="NCBI Taxonomy" id="931626"/>
    <lineage>
        <taxon>Bacteria</taxon>
        <taxon>Bacillati</taxon>
        <taxon>Bacillota</taxon>
        <taxon>Clostridia</taxon>
        <taxon>Eubacteriales</taxon>
        <taxon>Eubacteriaceae</taxon>
        <taxon>Acetobacterium</taxon>
    </lineage>
</organism>
<evidence type="ECO:0000313" key="12">
    <source>
        <dbReference type="Proteomes" id="UP000007177"/>
    </source>
</evidence>
<dbReference type="InterPro" id="IPR020568">
    <property type="entry name" value="Ribosomal_Su5_D2-typ_SF"/>
</dbReference>
<dbReference type="CDD" id="cd11362">
    <property type="entry name" value="RNase_PH_bact"/>
    <property type="match status" value="1"/>
</dbReference>
<dbReference type="GO" id="GO:0009022">
    <property type="term" value="F:tRNA nucleotidyltransferase activity"/>
    <property type="evidence" value="ECO:0007669"/>
    <property type="project" value="UniProtKB-UniRule"/>
</dbReference>
<dbReference type="GO" id="GO:0031125">
    <property type="term" value="P:rRNA 3'-end processing"/>
    <property type="evidence" value="ECO:0007669"/>
    <property type="project" value="UniProtKB-ARBA"/>
</dbReference>
<evidence type="ECO:0000256" key="8">
    <source>
        <dbReference type="HAMAP-Rule" id="MF_00564"/>
    </source>
</evidence>
<evidence type="ECO:0000256" key="6">
    <source>
        <dbReference type="ARBA" id="ARBA00022695"/>
    </source>
</evidence>
<dbReference type="HOGENOM" id="CLU_050858_0_0_9"/>
<reference evidence="11 12" key="2">
    <citation type="journal article" date="2012" name="PLoS ONE">
        <title>An ancient pathway combining carbon dioxide fixation with the generation and utilization of a sodium ion gradient for ATP synthesis.</title>
        <authorList>
            <person name="Poehlein A."/>
            <person name="Schmidt S."/>
            <person name="Kaster A.K."/>
            <person name="Goenrich M."/>
            <person name="Vollmers J."/>
            <person name="Thurmer A."/>
            <person name="Bertsch J."/>
            <person name="Schuchmann K."/>
            <person name="Voigt B."/>
            <person name="Hecker M."/>
            <person name="Daniel R."/>
            <person name="Thauer R.K."/>
            <person name="Gottschalk G."/>
            <person name="Muller V."/>
        </authorList>
    </citation>
    <scope>NUCLEOTIDE SEQUENCE [LARGE SCALE GENOMIC DNA]</scope>
    <source>
        <strain evidence="12">ATCC 29683 / DSM 1030 / JCM 2381 / KCTC 1655 / WB1</strain>
    </source>
</reference>
<dbReference type="InterPro" id="IPR002381">
    <property type="entry name" value="RNase_PH_bac-type"/>
</dbReference>
<feature type="domain" description="Exoribonuclease phosphorolytic" evidence="10">
    <location>
        <begin position="172"/>
        <end position="236"/>
    </location>
</feature>
<dbReference type="PANTHER" id="PTHR11953">
    <property type="entry name" value="EXOSOME COMPLEX COMPONENT"/>
    <property type="match status" value="1"/>
</dbReference>
<dbReference type="PANTHER" id="PTHR11953:SF0">
    <property type="entry name" value="EXOSOME COMPLEX COMPONENT RRP41"/>
    <property type="match status" value="1"/>
</dbReference>
<keyword evidence="7" id="KW-0694">RNA-binding</keyword>
<dbReference type="STRING" id="931626.Awo_c03010"/>
<dbReference type="RefSeq" id="WP_014354713.1">
    <property type="nucleotide sequence ID" value="NC_016894.1"/>
</dbReference>
<name>H6LGH4_ACEWD</name>
<dbReference type="Pfam" id="PF03725">
    <property type="entry name" value="RNase_PH_C"/>
    <property type="match status" value="1"/>
</dbReference>
<dbReference type="KEGG" id="awo:Awo_c03010"/>
<dbReference type="NCBIfam" id="TIGR01966">
    <property type="entry name" value="RNasePH"/>
    <property type="match status" value="1"/>
</dbReference>
<dbReference type="PROSITE" id="PS01277">
    <property type="entry name" value="RIBONUCLEASE_PH"/>
    <property type="match status" value="1"/>
</dbReference>
<keyword evidence="5 8" id="KW-0819">tRNA processing</keyword>
<sequence length="257" mass="28635">METIKEIKTLELANQRIDGRKANELRPMTVTRHFIKHASGSVLIEVGDTKVICTAMVEEKVPPFLKGQKKGWITAEYEMLPGSTNTRKSRDRNRGKIDGRTMEIQRLIGRSLRSIIDLNKLGERTLWIDCDVIQADGGTRTAAITGAFIALHDALTELLKKGKIKEMPITNFVAATSVGVYQGEAIVDLCYEEDSNAEVDMNMVMTASGDIIEIQGTGEERPFNKEELHKMMALGEANIKKIIAFQKETLLEGVNNE</sequence>
<feature type="domain" description="Exoribonuclease phosphorolytic" evidence="9">
    <location>
        <begin position="24"/>
        <end position="154"/>
    </location>
</feature>
<accession>H6LGH4</accession>
<dbReference type="Gene3D" id="3.30.230.70">
    <property type="entry name" value="GHMP Kinase, N-terminal domain"/>
    <property type="match status" value="1"/>
</dbReference>
<dbReference type="GO" id="GO:0008033">
    <property type="term" value="P:tRNA processing"/>
    <property type="evidence" value="ECO:0007669"/>
    <property type="project" value="UniProtKB-UniRule"/>
</dbReference>
<dbReference type="eggNOG" id="COG0689">
    <property type="taxonomic scope" value="Bacteria"/>
</dbReference>
<feature type="binding site" evidence="8">
    <location>
        <begin position="138"/>
        <end position="140"/>
    </location>
    <ligand>
        <name>phosphate</name>
        <dbReference type="ChEBI" id="CHEBI:43474"/>
        <note>substrate</note>
    </ligand>
</feature>
<evidence type="ECO:0000256" key="2">
    <source>
        <dbReference type="ARBA" id="ARBA00022552"/>
    </source>
</evidence>
<dbReference type="GO" id="GO:0000049">
    <property type="term" value="F:tRNA binding"/>
    <property type="evidence" value="ECO:0007669"/>
    <property type="project" value="UniProtKB-UniRule"/>
</dbReference>
<comment type="function">
    <text evidence="8">Phosphorolytic 3'-5' exoribonuclease that plays an important role in tRNA 3'-end maturation. Removes nucleotide residues following the 3'-CCA terminus of tRNAs; can also add nucleotides to the ends of RNA molecules by using nucleoside diphosphates as substrates, but this may not be physiologically important. Probably plays a role in initiation of 16S rRNA degradation (leading to ribosome degradation) during starvation.</text>
</comment>
<comment type="catalytic activity">
    <reaction evidence="8">
        <text>tRNA(n+1) + phosphate = tRNA(n) + a ribonucleoside 5'-diphosphate</text>
        <dbReference type="Rhea" id="RHEA:10628"/>
        <dbReference type="Rhea" id="RHEA-COMP:17343"/>
        <dbReference type="Rhea" id="RHEA-COMP:17344"/>
        <dbReference type="ChEBI" id="CHEBI:43474"/>
        <dbReference type="ChEBI" id="CHEBI:57930"/>
        <dbReference type="ChEBI" id="CHEBI:173114"/>
        <dbReference type="EC" id="2.7.7.56"/>
    </reaction>
</comment>
<evidence type="ECO:0000256" key="7">
    <source>
        <dbReference type="ARBA" id="ARBA00022884"/>
    </source>
</evidence>
<evidence type="ECO:0000313" key="11">
    <source>
        <dbReference type="EMBL" id="AFA47110.1"/>
    </source>
</evidence>
<dbReference type="InterPro" id="IPR001247">
    <property type="entry name" value="ExoRNase_PH_dom1"/>
</dbReference>
<dbReference type="InterPro" id="IPR027408">
    <property type="entry name" value="PNPase/RNase_PH_dom_sf"/>
</dbReference>
<dbReference type="AlphaFoldDB" id="H6LGH4"/>
<reference evidence="12" key="1">
    <citation type="submission" date="2011-07" db="EMBL/GenBank/DDBJ databases">
        <title>Complete genome sequence of Acetobacterium woodii.</title>
        <authorList>
            <person name="Poehlein A."/>
            <person name="Schmidt S."/>
            <person name="Kaster A.-K."/>
            <person name="Goenrich M."/>
            <person name="Vollmers J."/>
            <person name="Thuermer A."/>
            <person name="Gottschalk G."/>
            <person name="Thauer R.K."/>
            <person name="Daniel R."/>
            <person name="Mueller V."/>
        </authorList>
    </citation>
    <scope>NUCLEOTIDE SEQUENCE [LARGE SCALE GENOMIC DNA]</scope>
    <source>
        <strain evidence="12">ATCC 29683 / DSM 1030 / JCM 2381 / KCTC 1655 / WB1</strain>
    </source>
</reference>
<dbReference type="EC" id="2.7.7.56" evidence="8"/>
<dbReference type="GO" id="GO:0000175">
    <property type="term" value="F:3'-5'-RNA exonuclease activity"/>
    <property type="evidence" value="ECO:0007669"/>
    <property type="project" value="UniProtKB-UniRule"/>
</dbReference>
<gene>
    <name evidence="8 11" type="primary">rph</name>
    <name evidence="11" type="ordered locus">Awo_c03010</name>
</gene>
<comment type="similarity">
    <text evidence="1 8">Belongs to the RNase PH family.</text>
</comment>
<dbReference type="FunFam" id="3.30.230.70:FF:000003">
    <property type="entry name" value="Ribonuclease PH"/>
    <property type="match status" value="1"/>
</dbReference>
<dbReference type="HAMAP" id="MF_00564">
    <property type="entry name" value="RNase_PH"/>
    <property type="match status" value="1"/>
</dbReference>
<protein>
    <recommendedName>
        <fullName evidence="8">Ribonuclease PH</fullName>
        <shortName evidence="8">RNase PH</shortName>
        <ecNumber evidence="8">2.7.7.56</ecNumber>
    </recommendedName>
    <alternativeName>
        <fullName evidence="8">tRNA nucleotidyltransferase</fullName>
    </alternativeName>
</protein>
<evidence type="ECO:0000259" key="9">
    <source>
        <dbReference type="Pfam" id="PF01138"/>
    </source>
</evidence>
<dbReference type="InterPro" id="IPR015847">
    <property type="entry name" value="ExoRNase_PH_dom2"/>
</dbReference>
<evidence type="ECO:0000256" key="3">
    <source>
        <dbReference type="ARBA" id="ARBA00022555"/>
    </source>
</evidence>
<dbReference type="InterPro" id="IPR018336">
    <property type="entry name" value="RNase_PH_CS"/>
</dbReference>
<feature type="binding site" evidence="8">
    <location>
        <position position="100"/>
    </location>
    <ligand>
        <name>phosphate</name>
        <dbReference type="ChEBI" id="CHEBI:43474"/>
        <note>substrate</note>
    </ligand>
</feature>
<keyword evidence="12" id="KW-1185">Reference proteome</keyword>
<dbReference type="GO" id="GO:0016075">
    <property type="term" value="P:rRNA catabolic process"/>
    <property type="evidence" value="ECO:0007669"/>
    <property type="project" value="UniProtKB-UniRule"/>
</dbReference>
<evidence type="ECO:0000256" key="1">
    <source>
        <dbReference type="ARBA" id="ARBA00006678"/>
    </source>
</evidence>
<keyword evidence="2 8" id="KW-0698">rRNA processing</keyword>
<dbReference type="Pfam" id="PF01138">
    <property type="entry name" value="RNase_PH"/>
    <property type="match status" value="1"/>
</dbReference>
<dbReference type="InterPro" id="IPR036345">
    <property type="entry name" value="ExoRNase_PH_dom2_sf"/>
</dbReference>
<dbReference type="Proteomes" id="UP000007177">
    <property type="component" value="Chromosome"/>
</dbReference>
<proteinExistence type="inferred from homology"/>
<dbReference type="OrthoDB" id="9807456at2"/>
<comment type="subunit">
    <text evidence="8">Homohexameric ring arranged as a trimer of dimers.</text>
</comment>
<dbReference type="SUPFAM" id="SSF54211">
    <property type="entry name" value="Ribosomal protein S5 domain 2-like"/>
    <property type="match status" value="1"/>
</dbReference>
<dbReference type="InterPro" id="IPR050080">
    <property type="entry name" value="RNase_PH"/>
</dbReference>
<keyword evidence="6 8" id="KW-0548">Nucleotidyltransferase</keyword>
<dbReference type="EMBL" id="CP002987">
    <property type="protein sequence ID" value="AFA47110.1"/>
    <property type="molecule type" value="Genomic_DNA"/>
</dbReference>
<dbReference type="SUPFAM" id="SSF55666">
    <property type="entry name" value="Ribonuclease PH domain 2-like"/>
    <property type="match status" value="1"/>
</dbReference>
<keyword evidence="4 8" id="KW-0808">Transferase</keyword>
<evidence type="ECO:0000256" key="5">
    <source>
        <dbReference type="ARBA" id="ARBA00022694"/>
    </source>
</evidence>
<keyword evidence="3 8" id="KW-0820">tRNA-binding</keyword>
<evidence type="ECO:0000256" key="4">
    <source>
        <dbReference type="ARBA" id="ARBA00022679"/>
    </source>
</evidence>
<evidence type="ECO:0000259" key="10">
    <source>
        <dbReference type="Pfam" id="PF03725"/>
    </source>
</evidence>